<feature type="binding site" evidence="10">
    <location>
        <position position="135"/>
    </location>
    <ligand>
        <name>sn-glycerol 3-phosphate</name>
        <dbReference type="ChEBI" id="CHEBI:57597"/>
    </ligand>
</feature>
<dbReference type="GO" id="GO:0046167">
    <property type="term" value="P:glycerol-3-phosphate biosynthetic process"/>
    <property type="evidence" value="ECO:0007669"/>
    <property type="project" value="UniProtKB-UniRule"/>
</dbReference>
<feature type="binding site" evidence="10">
    <location>
        <position position="137"/>
    </location>
    <ligand>
        <name>sn-glycerol 3-phosphate</name>
        <dbReference type="ChEBI" id="CHEBI:57597"/>
    </ligand>
</feature>
<evidence type="ECO:0000259" key="17">
    <source>
        <dbReference type="Pfam" id="PF07479"/>
    </source>
</evidence>
<sequence length="332" mass="32918">MSGIRVGVFGGGAWGTALALVAARAGRTVTLWARDPDVVAELGSAGTNAKFLPGIRLDPRFGATGDLAAAAAADILIAAVPAQATRGLLRDLAAHVRPGVPVLVAAKGIERGTDALMTEIVAAELPGRPAAVLSGPSFADDVARGLPTALTVAAADGDLAERLSAALVSPSFRPYAATDVVGVQVGGALKNVIAIASGIVVGRGLGASAQAALTARGFAELGRLARALGAEPETLMGLSGLGDLVLSATSRQSRNFSLGIGIGEGRPVAALTGTGAKLAEGAFTASVALDLAQRHGVDLPITGAVAAVLAGRLSVDAAVEGLMTRPLRREGT</sequence>
<dbReference type="PANTHER" id="PTHR11728">
    <property type="entry name" value="GLYCEROL-3-PHOSPHATE DEHYDROGENASE"/>
    <property type="match status" value="1"/>
</dbReference>
<feature type="binding site" evidence="10">
    <location>
        <position position="107"/>
    </location>
    <ligand>
        <name>sn-glycerol 3-phosphate</name>
        <dbReference type="ChEBI" id="CHEBI:57597"/>
    </ligand>
</feature>
<evidence type="ECO:0000256" key="14">
    <source>
        <dbReference type="RuleBase" id="RU000437"/>
    </source>
</evidence>
<evidence type="ECO:0000259" key="16">
    <source>
        <dbReference type="Pfam" id="PF01210"/>
    </source>
</evidence>
<dbReference type="Pfam" id="PF01210">
    <property type="entry name" value="NAD_Gly3P_dh_N"/>
    <property type="match status" value="1"/>
</dbReference>
<feature type="binding site" evidence="10">
    <location>
        <position position="34"/>
    </location>
    <ligand>
        <name>NADPH</name>
        <dbReference type="ChEBI" id="CHEBI:57783"/>
    </ligand>
</feature>
<comment type="caution">
    <text evidence="10">Lacks conserved residue(s) required for the propagation of feature annotation.</text>
</comment>
<evidence type="ECO:0000256" key="3">
    <source>
        <dbReference type="ARBA" id="ARBA00022741"/>
    </source>
</evidence>
<dbReference type="GO" id="GO:0047952">
    <property type="term" value="F:glycerol-3-phosphate dehydrogenase [NAD(P)+] activity"/>
    <property type="evidence" value="ECO:0007669"/>
    <property type="project" value="UniProtKB-UniRule"/>
</dbReference>
<feature type="binding site" evidence="10">
    <location>
        <position position="14"/>
    </location>
    <ligand>
        <name>NADPH</name>
        <dbReference type="ChEBI" id="CHEBI:57783"/>
    </ligand>
</feature>
<feature type="binding site" evidence="13">
    <location>
        <position position="139"/>
    </location>
    <ligand>
        <name>NAD(+)</name>
        <dbReference type="ChEBI" id="CHEBI:57540"/>
    </ligand>
</feature>
<feature type="active site" description="Proton acceptor" evidence="10 11">
    <location>
        <position position="190"/>
    </location>
</feature>
<feature type="binding site" evidence="10">
    <location>
        <position position="254"/>
    </location>
    <ligand>
        <name>NADPH</name>
        <dbReference type="ChEBI" id="CHEBI:57783"/>
    </ligand>
</feature>
<dbReference type="Gene3D" id="1.10.1040.10">
    <property type="entry name" value="N-(1-d-carboxylethyl)-l-norvaline Dehydrogenase, domain 2"/>
    <property type="match status" value="1"/>
</dbReference>
<feature type="binding site" evidence="10">
    <location>
        <position position="107"/>
    </location>
    <ligand>
        <name>NADPH</name>
        <dbReference type="ChEBI" id="CHEBI:57783"/>
    </ligand>
</feature>
<feature type="binding site" evidence="12">
    <location>
        <position position="107"/>
    </location>
    <ligand>
        <name>substrate</name>
    </ligand>
</feature>
<evidence type="ECO:0000256" key="6">
    <source>
        <dbReference type="ARBA" id="ARBA00023027"/>
    </source>
</evidence>
<evidence type="ECO:0000256" key="13">
    <source>
        <dbReference type="PIRSR" id="PIRSR000114-3"/>
    </source>
</evidence>
<dbReference type="GO" id="GO:0005829">
    <property type="term" value="C:cytosol"/>
    <property type="evidence" value="ECO:0007669"/>
    <property type="project" value="TreeGrafter"/>
</dbReference>
<feature type="domain" description="Glycerol-3-phosphate dehydrogenase NAD-dependent N-terminal" evidence="16">
    <location>
        <begin position="6"/>
        <end position="158"/>
    </location>
</feature>
<comment type="catalytic activity">
    <reaction evidence="10">
        <text>sn-glycerol 3-phosphate + NAD(+) = dihydroxyacetone phosphate + NADH + H(+)</text>
        <dbReference type="Rhea" id="RHEA:11092"/>
        <dbReference type="ChEBI" id="CHEBI:15378"/>
        <dbReference type="ChEBI" id="CHEBI:57540"/>
        <dbReference type="ChEBI" id="CHEBI:57597"/>
        <dbReference type="ChEBI" id="CHEBI:57642"/>
        <dbReference type="ChEBI" id="CHEBI:57945"/>
        <dbReference type="EC" id="1.1.1.94"/>
    </reaction>
</comment>
<dbReference type="GO" id="GO:0006650">
    <property type="term" value="P:glycerophospholipid metabolic process"/>
    <property type="evidence" value="ECO:0007669"/>
    <property type="project" value="UniProtKB-UniRule"/>
</dbReference>
<reference evidence="18 19" key="1">
    <citation type="submission" date="2021-06" db="EMBL/GenBank/DDBJ databases">
        <authorList>
            <person name="Grouzdev D.S."/>
            <person name="Koziaeva V."/>
        </authorList>
    </citation>
    <scope>NUCLEOTIDE SEQUENCE [LARGE SCALE GENOMIC DNA]</scope>
    <source>
        <strain evidence="18 19">22</strain>
    </source>
</reference>
<feature type="binding site" evidence="13">
    <location>
        <begin position="10"/>
        <end position="15"/>
    </location>
    <ligand>
        <name>NAD(+)</name>
        <dbReference type="ChEBI" id="CHEBI:57540"/>
    </ligand>
</feature>
<keyword evidence="2 10" id="KW-0444">Lipid biosynthesis</keyword>
<feature type="binding site" evidence="10">
    <location>
        <position position="243"/>
    </location>
    <ligand>
        <name>sn-glycerol 3-phosphate</name>
        <dbReference type="ChEBI" id="CHEBI:57597"/>
    </ligand>
</feature>
<dbReference type="RefSeq" id="WP_261968196.1">
    <property type="nucleotide sequence ID" value="NZ_JAHHZF010000004.1"/>
</dbReference>
<evidence type="ECO:0000313" key="19">
    <source>
        <dbReference type="Proteomes" id="UP000766595"/>
    </source>
</evidence>
<evidence type="ECO:0000256" key="5">
    <source>
        <dbReference type="ARBA" id="ARBA00023002"/>
    </source>
</evidence>
<dbReference type="AlphaFoldDB" id="A0A947GCU2"/>
<dbReference type="PANTHER" id="PTHR11728:SF1">
    <property type="entry name" value="GLYCEROL-3-PHOSPHATE DEHYDROGENASE [NAD(+)] 2, CHLOROPLASTIC"/>
    <property type="match status" value="1"/>
</dbReference>
<proteinExistence type="inferred from homology"/>
<keyword evidence="6 10" id="KW-0520">NAD</keyword>
<dbReference type="InterPro" id="IPR008927">
    <property type="entry name" value="6-PGluconate_DH-like_C_sf"/>
</dbReference>
<evidence type="ECO:0000256" key="10">
    <source>
        <dbReference type="HAMAP-Rule" id="MF_00394"/>
    </source>
</evidence>
<organism evidence="18 19">
    <name type="scientific">Prosthecodimorpha staleyi</name>
    <dbReference type="NCBI Taxonomy" id="2840188"/>
    <lineage>
        <taxon>Bacteria</taxon>
        <taxon>Pseudomonadati</taxon>
        <taxon>Pseudomonadota</taxon>
        <taxon>Alphaproteobacteria</taxon>
        <taxon>Hyphomicrobiales</taxon>
        <taxon>Ancalomicrobiaceae</taxon>
        <taxon>Prosthecodimorpha</taxon>
    </lineage>
</organism>
<feature type="binding site" evidence="10">
    <location>
        <position position="253"/>
    </location>
    <ligand>
        <name>sn-glycerol 3-phosphate</name>
        <dbReference type="ChEBI" id="CHEBI:57597"/>
    </ligand>
</feature>
<evidence type="ECO:0000256" key="12">
    <source>
        <dbReference type="PIRSR" id="PIRSR000114-2"/>
    </source>
</evidence>
<evidence type="ECO:0000256" key="2">
    <source>
        <dbReference type="ARBA" id="ARBA00022516"/>
    </source>
</evidence>
<evidence type="ECO:0000256" key="4">
    <source>
        <dbReference type="ARBA" id="ARBA00022857"/>
    </source>
</evidence>
<comment type="caution">
    <text evidence="18">The sequence shown here is derived from an EMBL/GenBank/DDBJ whole genome shotgun (WGS) entry which is preliminary data.</text>
</comment>
<comment type="similarity">
    <text evidence="1 10 14">Belongs to the NAD-dependent glycerol-3-phosphate dehydrogenase family.</text>
</comment>
<keyword evidence="4 10" id="KW-0521">NADP</keyword>
<dbReference type="InterPro" id="IPR011128">
    <property type="entry name" value="G3P_DH_NAD-dep_N"/>
</dbReference>
<feature type="binding site" evidence="10">
    <location>
        <position position="278"/>
    </location>
    <ligand>
        <name>NADPH</name>
        <dbReference type="ChEBI" id="CHEBI:57783"/>
    </ligand>
</feature>
<dbReference type="GO" id="GO:0051287">
    <property type="term" value="F:NAD binding"/>
    <property type="evidence" value="ECO:0007669"/>
    <property type="project" value="InterPro"/>
</dbReference>
<dbReference type="NCBIfam" id="NF000942">
    <property type="entry name" value="PRK00094.1-4"/>
    <property type="match status" value="1"/>
</dbReference>
<dbReference type="InterPro" id="IPR013328">
    <property type="entry name" value="6PGD_dom2"/>
</dbReference>
<evidence type="ECO:0000313" key="18">
    <source>
        <dbReference type="EMBL" id="MBT9289566.1"/>
    </source>
</evidence>
<dbReference type="HAMAP" id="MF_00394">
    <property type="entry name" value="NAD_Glyc3P_dehydrog"/>
    <property type="match status" value="1"/>
</dbReference>
<evidence type="ECO:0000256" key="11">
    <source>
        <dbReference type="PIRSR" id="PIRSR000114-1"/>
    </source>
</evidence>
<dbReference type="PIRSF" id="PIRSF000114">
    <property type="entry name" value="Glycerol-3-P_dh"/>
    <property type="match status" value="1"/>
</dbReference>
<feature type="binding site" evidence="10">
    <location>
        <position position="280"/>
    </location>
    <ligand>
        <name>NADPH</name>
        <dbReference type="ChEBI" id="CHEBI:57783"/>
    </ligand>
</feature>
<dbReference type="EMBL" id="JAHHZF010000004">
    <property type="protein sequence ID" value="MBT9289566.1"/>
    <property type="molecule type" value="Genomic_DNA"/>
</dbReference>
<feature type="binding site" evidence="10">
    <location>
        <position position="139"/>
    </location>
    <ligand>
        <name>NADPH</name>
        <dbReference type="ChEBI" id="CHEBI:57783"/>
    </ligand>
</feature>
<evidence type="ECO:0000256" key="1">
    <source>
        <dbReference type="ARBA" id="ARBA00011009"/>
    </source>
</evidence>
<keyword evidence="9 10" id="KW-1208">Phospholipid metabolism</keyword>
<dbReference type="SUPFAM" id="SSF48179">
    <property type="entry name" value="6-phosphogluconate dehydrogenase C-terminal domain-like"/>
    <property type="match status" value="1"/>
</dbReference>
<keyword evidence="7 10" id="KW-0443">Lipid metabolism</keyword>
<keyword evidence="5 10" id="KW-0560">Oxidoreductase</keyword>
<keyword evidence="19" id="KW-1185">Reference proteome</keyword>
<dbReference type="InterPro" id="IPR006109">
    <property type="entry name" value="G3P_DH_NAD-dep_C"/>
</dbReference>
<keyword evidence="10" id="KW-0963">Cytoplasm</keyword>
<keyword evidence="3 10" id="KW-0547">Nucleotide-binding</keyword>
<evidence type="ECO:0000256" key="7">
    <source>
        <dbReference type="ARBA" id="ARBA00023098"/>
    </source>
</evidence>
<dbReference type="InterPro" id="IPR006168">
    <property type="entry name" value="G3P_DH_NAD-dep"/>
</dbReference>
<dbReference type="GO" id="GO:0046168">
    <property type="term" value="P:glycerol-3-phosphate catabolic process"/>
    <property type="evidence" value="ECO:0007669"/>
    <property type="project" value="InterPro"/>
</dbReference>
<feature type="binding site" evidence="13">
    <location>
        <position position="277"/>
    </location>
    <ligand>
        <name>NAD(+)</name>
        <dbReference type="ChEBI" id="CHEBI:57540"/>
    </ligand>
</feature>
<dbReference type="PRINTS" id="PR00077">
    <property type="entry name" value="GPDHDRGNASE"/>
</dbReference>
<dbReference type="Pfam" id="PF07479">
    <property type="entry name" value="NAD_Gly3P_dh_C"/>
    <property type="match status" value="1"/>
</dbReference>
<dbReference type="GO" id="GO:0008654">
    <property type="term" value="P:phospholipid biosynthetic process"/>
    <property type="evidence" value="ECO:0007669"/>
    <property type="project" value="UniProtKB-KW"/>
</dbReference>
<dbReference type="InterPro" id="IPR036291">
    <property type="entry name" value="NAD(P)-bd_dom_sf"/>
</dbReference>
<accession>A0A947GCU2</accession>
<name>A0A947GCU2_9HYPH</name>
<comment type="subcellular location">
    <subcellularLocation>
        <location evidence="10">Cytoplasm</location>
    </subcellularLocation>
</comment>
<keyword evidence="8 10" id="KW-0594">Phospholipid biosynthesis</keyword>
<feature type="binding site" evidence="13">
    <location>
        <position position="254"/>
    </location>
    <ligand>
        <name>NAD(+)</name>
        <dbReference type="ChEBI" id="CHEBI:57540"/>
    </ligand>
</feature>
<evidence type="ECO:0000256" key="15">
    <source>
        <dbReference type="RuleBase" id="RU000439"/>
    </source>
</evidence>
<evidence type="ECO:0000256" key="9">
    <source>
        <dbReference type="ARBA" id="ARBA00023264"/>
    </source>
</evidence>
<dbReference type="PROSITE" id="PS00957">
    <property type="entry name" value="NAD_G3PDH"/>
    <property type="match status" value="1"/>
</dbReference>
<dbReference type="SUPFAM" id="SSF51735">
    <property type="entry name" value="NAD(P)-binding Rossmann-fold domains"/>
    <property type="match status" value="1"/>
</dbReference>
<dbReference type="EC" id="1.1.1.94" evidence="10"/>
<feature type="domain" description="Glycerol-3-phosphate dehydrogenase NAD-dependent C-terminal" evidence="17">
    <location>
        <begin position="179"/>
        <end position="320"/>
    </location>
</feature>
<feature type="binding site" evidence="12">
    <location>
        <begin position="254"/>
        <end position="255"/>
    </location>
    <ligand>
        <name>substrate</name>
    </ligand>
</feature>
<comment type="catalytic activity">
    <reaction evidence="10 15">
        <text>sn-glycerol 3-phosphate + NADP(+) = dihydroxyacetone phosphate + NADPH + H(+)</text>
        <dbReference type="Rhea" id="RHEA:11096"/>
        <dbReference type="ChEBI" id="CHEBI:15378"/>
        <dbReference type="ChEBI" id="CHEBI:57597"/>
        <dbReference type="ChEBI" id="CHEBI:57642"/>
        <dbReference type="ChEBI" id="CHEBI:57783"/>
        <dbReference type="ChEBI" id="CHEBI:58349"/>
        <dbReference type="EC" id="1.1.1.94"/>
    </reaction>
</comment>
<protein>
    <recommendedName>
        <fullName evidence="10">Glycerol-3-phosphate dehydrogenase [NAD(P)+]</fullName>
        <ecNumber evidence="10">1.1.1.94</ecNumber>
    </recommendedName>
    <alternativeName>
        <fullName evidence="10">NAD(P)(+)-dependent glycerol-3-phosphate dehydrogenase</fullName>
    </alternativeName>
    <alternativeName>
        <fullName evidence="10">NAD(P)H-dependent dihydroxyacetone-phosphate reductase</fullName>
    </alternativeName>
</protein>
<dbReference type="FunFam" id="3.40.50.720:FF:000019">
    <property type="entry name" value="Glycerol-3-phosphate dehydrogenase [NAD(P)+]"/>
    <property type="match status" value="1"/>
</dbReference>
<dbReference type="GO" id="GO:0005975">
    <property type="term" value="P:carbohydrate metabolic process"/>
    <property type="evidence" value="ECO:0007669"/>
    <property type="project" value="InterPro"/>
</dbReference>
<feature type="binding site" evidence="10">
    <location>
        <position position="190"/>
    </location>
    <ligand>
        <name>sn-glycerol 3-phosphate</name>
        <dbReference type="ChEBI" id="CHEBI:57597"/>
    </ligand>
</feature>
<dbReference type="NCBIfam" id="NF000940">
    <property type="entry name" value="PRK00094.1-2"/>
    <property type="match status" value="1"/>
</dbReference>
<feature type="binding site" evidence="10">
    <location>
        <position position="255"/>
    </location>
    <ligand>
        <name>sn-glycerol 3-phosphate</name>
        <dbReference type="ChEBI" id="CHEBI:57597"/>
    </ligand>
</feature>
<gene>
    <name evidence="10" type="primary">gpsA</name>
    <name evidence="18" type="ORF">KL771_08885</name>
</gene>
<dbReference type="Gene3D" id="3.40.50.720">
    <property type="entry name" value="NAD(P)-binding Rossmann-like Domain"/>
    <property type="match status" value="1"/>
</dbReference>
<dbReference type="Proteomes" id="UP000766595">
    <property type="component" value="Unassembled WGS sequence"/>
</dbReference>
<comment type="pathway">
    <text evidence="10">Membrane lipid metabolism; glycerophospholipid metabolism.</text>
</comment>
<comment type="function">
    <text evidence="10">Catalyzes the reduction of the glycolytic intermediate dihydroxyacetone phosphate (DHAP) to sn-glycerol 3-phosphate (G3P), the key precursor for phospholipid synthesis.</text>
</comment>
<feature type="binding site" evidence="10">
    <location>
        <position position="254"/>
    </location>
    <ligand>
        <name>sn-glycerol 3-phosphate</name>
        <dbReference type="ChEBI" id="CHEBI:57597"/>
    </ligand>
</feature>
<evidence type="ECO:0000256" key="8">
    <source>
        <dbReference type="ARBA" id="ARBA00023209"/>
    </source>
</evidence>